<keyword evidence="7 9" id="KW-0862">Zinc</keyword>
<proteinExistence type="inferred from homology"/>
<dbReference type="GO" id="GO:0004177">
    <property type="term" value="F:aminopeptidase activity"/>
    <property type="evidence" value="ECO:0007669"/>
    <property type="project" value="UniProtKB-KW"/>
</dbReference>
<evidence type="ECO:0000256" key="5">
    <source>
        <dbReference type="ARBA" id="ARBA00022723"/>
    </source>
</evidence>
<dbReference type="NCBIfam" id="NF002600">
    <property type="entry name" value="PRK02256.1"/>
    <property type="match status" value="1"/>
</dbReference>
<evidence type="ECO:0000256" key="6">
    <source>
        <dbReference type="ARBA" id="ARBA00022801"/>
    </source>
</evidence>
<evidence type="ECO:0000256" key="3">
    <source>
        <dbReference type="ARBA" id="ARBA00022438"/>
    </source>
</evidence>
<evidence type="ECO:0000256" key="8">
    <source>
        <dbReference type="ARBA" id="ARBA00023049"/>
    </source>
</evidence>
<dbReference type="SUPFAM" id="SSF101821">
    <property type="entry name" value="Aminopeptidase/glucanase lid domain"/>
    <property type="match status" value="1"/>
</dbReference>
<keyword evidence="12" id="KW-1185">Reference proteome</keyword>
<evidence type="ECO:0000256" key="10">
    <source>
        <dbReference type="RuleBase" id="RU004387"/>
    </source>
</evidence>
<dbReference type="InterPro" id="IPR023358">
    <property type="entry name" value="Peptidase_M18_dom2"/>
</dbReference>
<evidence type="ECO:0000313" key="11">
    <source>
        <dbReference type="EMBL" id="XAH76429.1"/>
    </source>
</evidence>
<evidence type="ECO:0000256" key="7">
    <source>
        <dbReference type="ARBA" id="ARBA00022833"/>
    </source>
</evidence>
<gene>
    <name evidence="11" type="ORF">V6984_13710</name>
</gene>
<keyword evidence="3 9" id="KW-0031">Aminopeptidase</keyword>
<dbReference type="Gene3D" id="3.40.630.10">
    <property type="entry name" value="Zn peptidases"/>
    <property type="match status" value="1"/>
</dbReference>
<evidence type="ECO:0000256" key="2">
    <source>
        <dbReference type="ARBA" id="ARBA00008290"/>
    </source>
</evidence>
<evidence type="ECO:0000256" key="4">
    <source>
        <dbReference type="ARBA" id="ARBA00022670"/>
    </source>
</evidence>
<organism evidence="11 12">
    <name type="scientific">Kineothrix sedimenti</name>
    <dbReference type="NCBI Taxonomy" id="3123317"/>
    <lineage>
        <taxon>Bacteria</taxon>
        <taxon>Bacillati</taxon>
        <taxon>Bacillota</taxon>
        <taxon>Clostridia</taxon>
        <taxon>Lachnospirales</taxon>
        <taxon>Lachnospiraceae</taxon>
        <taxon>Kineothrix</taxon>
    </lineage>
</organism>
<keyword evidence="6 9" id="KW-0378">Hydrolase</keyword>
<dbReference type="EC" id="3.4.11.-" evidence="10"/>
<dbReference type="PANTHER" id="PTHR28570">
    <property type="entry name" value="ASPARTYL AMINOPEPTIDASE"/>
    <property type="match status" value="1"/>
</dbReference>
<evidence type="ECO:0000313" key="12">
    <source>
        <dbReference type="Proteomes" id="UP001451571"/>
    </source>
</evidence>
<dbReference type="PANTHER" id="PTHR28570:SF2">
    <property type="entry name" value="M18 FAMILY AMINOPEPTIDASE 1-RELATED"/>
    <property type="match status" value="1"/>
</dbReference>
<evidence type="ECO:0000256" key="9">
    <source>
        <dbReference type="RuleBase" id="RU004386"/>
    </source>
</evidence>
<dbReference type="Proteomes" id="UP001451571">
    <property type="component" value="Chromosome"/>
</dbReference>
<reference evidence="11 12" key="1">
    <citation type="submission" date="2024-02" db="EMBL/GenBank/DDBJ databases">
        <title>Bacterial strain from lacustrine sediment.</title>
        <authorList>
            <person name="Petit C."/>
            <person name="Fadhlaoui K."/>
        </authorList>
    </citation>
    <scope>NUCLEOTIDE SEQUENCE [LARGE SCALE GENOMIC DNA]</scope>
    <source>
        <strain evidence="11 12">IPX-CK</strain>
    </source>
</reference>
<dbReference type="PRINTS" id="PR00932">
    <property type="entry name" value="AMINO1PTASE"/>
</dbReference>
<dbReference type="RefSeq" id="WP_342760008.1">
    <property type="nucleotide sequence ID" value="NZ_CP146256.1"/>
</dbReference>
<keyword evidence="4 9" id="KW-0645">Protease</keyword>
<dbReference type="EMBL" id="CP146256">
    <property type="protein sequence ID" value="XAH76429.1"/>
    <property type="molecule type" value="Genomic_DNA"/>
</dbReference>
<dbReference type="InterPro" id="IPR001948">
    <property type="entry name" value="Peptidase_M18"/>
</dbReference>
<comment type="cofactor">
    <cofactor evidence="1 10">
        <name>Zn(2+)</name>
        <dbReference type="ChEBI" id="CHEBI:29105"/>
    </cofactor>
</comment>
<keyword evidence="8 9" id="KW-0482">Metalloprotease</keyword>
<evidence type="ECO:0000256" key="1">
    <source>
        <dbReference type="ARBA" id="ARBA00001947"/>
    </source>
</evidence>
<keyword evidence="5 9" id="KW-0479">Metal-binding</keyword>
<dbReference type="Gene3D" id="2.30.250.10">
    <property type="entry name" value="Aminopeptidase i, Domain 2"/>
    <property type="match status" value="1"/>
</dbReference>
<dbReference type="SUPFAM" id="SSF53187">
    <property type="entry name" value="Zn-dependent exopeptidases"/>
    <property type="match status" value="1"/>
</dbReference>
<name>A0ABZ3F3P3_9FIRM</name>
<comment type="similarity">
    <text evidence="2 9">Belongs to the peptidase M18 family.</text>
</comment>
<protein>
    <recommendedName>
        <fullName evidence="10">M18 family aminopeptidase</fullName>
        <ecNumber evidence="10">3.4.11.-</ecNumber>
    </recommendedName>
</protein>
<accession>A0ABZ3F3P3</accession>
<sequence length="474" mass="52386">MENKNIWGTYSAEQLIELEEHAKEYMDFLDNGKTERECIDTIVNMIEKEGYQELQSLIKKNKALKEGDRVYSVWMNKSIVMFQMGKKPMAEGMNILGAHLDSPRLDIKQNPVYEEGGFAYLDTHYYGGVKKYQWVTIPLSIHGVVIKKDGTTVEINVGENEDDPVFFVSDLLIHLAAEQLEKKASKVIEGEALDIIVGNKPLVIEKKGEKGEKNKGKDGKDAVKRGILAILKESYDIEEEDFISAELEVVPAGKAREAGFDRSMILAYGQDDRICAFSSLKAMLEVKETERTTCCILVDKEEIGSVGATGMQSKFFENAVAEVMNLAGDYSELKVRRCLASSCMLSSDVSSAFDPAFASCFDKKNVAYLGNGMVFNKFTGSRGKSGSNDANAEYMGHIRAILDKEKVHFQTAELGKVDVGGGGTIAYILALYGMNVIDSGVAVMNMHAPWEATSKADVYESKRGYVAFLNNASL</sequence>
<dbReference type="Pfam" id="PF02127">
    <property type="entry name" value="Peptidase_M18"/>
    <property type="match status" value="1"/>
</dbReference>